<protein>
    <submittedName>
        <fullName evidence="3">Streptomycin biosynthesis protein StrI</fullName>
    </submittedName>
</protein>
<dbReference type="GeneID" id="30017564"/>
<evidence type="ECO:0000259" key="1">
    <source>
        <dbReference type="Pfam" id="PF01408"/>
    </source>
</evidence>
<comment type="caution">
    <text evidence="3">The sequence shown here is derived from an EMBL/GenBank/DDBJ whole genome shotgun (WGS) entry which is preliminary data.</text>
</comment>
<dbReference type="RefSeq" id="XP_018707645.1">
    <property type="nucleotide sequence ID" value="XM_018844879.1"/>
</dbReference>
<evidence type="ECO:0000313" key="3">
    <source>
        <dbReference type="EMBL" id="OAA72199.1"/>
    </source>
</evidence>
<name>A0A162MXH7_CORFA</name>
<reference evidence="3 4" key="1">
    <citation type="journal article" date="2016" name="Genome Biol. Evol.">
        <title>Divergent and convergent evolution of fungal pathogenicity.</title>
        <authorList>
            <person name="Shang Y."/>
            <person name="Xiao G."/>
            <person name="Zheng P."/>
            <person name="Cen K."/>
            <person name="Zhan S."/>
            <person name="Wang C."/>
        </authorList>
    </citation>
    <scope>NUCLEOTIDE SEQUENCE [LARGE SCALE GENOMIC DNA]</scope>
    <source>
        <strain evidence="3 4">ARSEF 2679</strain>
    </source>
</reference>
<dbReference type="STRING" id="1081104.A0A162MXH7"/>
<evidence type="ECO:0000313" key="4">
    <source>
        <dbReference type="Proteomes" id="UP000076744"/>
    </source>
</evidence>
<dbReference type="InterPro" id="IPR036291">
    <property type="entry name" value="NAD(P)-bd_dom_sf"/>
</dbReference>
<accession>A0A162MXH7</accession>
<keyword evidence="4" id="KW-1185">Reference proteome</keyword>
<sequence length="429" mass="46965">MTPAPGPNGCIAKPVTIAVVGAGSRGTVSLPRILVLIGIAAHHPSFPANTGNIPEDLQFTSWKDLKAKGKISDAVVIAVQDHQHVEAVEDFAELGYHILCEKPMATSVADCVKIRNLAQATAPKVFGMGHVLRYSPYNRAVKDVIDSGALGEIINIQHIEPVGNQHFAHSYVRGNWHKEADSSFSLMTKSCHDIDIVNFYLSGLKPTKVHSFGSLRHFKKSQKPAAAGLAKRCLECPHEQDCVWSAKKIYIDTLKGDVEKWARHFVDSEVLDIENVTKALNRTNYGTCVYEGENDVVDHQIVNIEYEGGTTASVTMSAFTESVCQRGTRIQGTKGELIGDMTTFDVFDFLSRTSKHYAPKLDGGYHGGGDTGLARAFVSAVAEERQSVLQVTIDDILDSHLLVFAAEKARKESCVVDFAQFKQLSLDRK</sequence>
<dbReference type="OrthoDB" id="64915at2759"/>
<dbReference type="GO" id="GO:0000166">
    <property type="term" value="F:nucleotide binding"/>
    <property type="evidence" value="ECO:0007669"/>
    <property type="project" value="InterPro"/>
</dbReference>
<dbReference type="Proteomes" id="UP000076744">
    <property type="component" value="Unassembled WGS sequence"/>
</dbReference>
<dbReference type="PANTHER" id="PTHR43377:SF12">
    <property type="entry name" value="BINDING ROSSMANN FOLD OXIDOREDUCTASE, PUTATIVE (AFU_ORTHOLOGUE AFUA_3G11840)-RELATED"/>
    <property type="match status" value="1"/>
</dbReference>
<gene>
    <name evidence="3" type="ORF">ISF_01272</name>
</gene>
<dbReference type="AlphaFoldDB" id="A0A162MXH7"/>
<proteinExistence type="predicted"/>
<dbReference type="Gene3D" id="3.40.50.720">
    <property type="entry name" value="NAD(P)-binding Rossmann-like Domain"/>
    <property type="match status" value="1"/>
</dbReference>
<feature type="domain" description="Gfo/Idh/MocA-like oxidoreductase C-terminal" evidence="2">
    <location>
        <begin position="142"/>
        <end position="340"/>
    </location>
</feature>
<dbReference type="InterPro" id="IPR004104">
    <property type="entry name" value="Gfo/Idh/MocA-like_OxRdtase_C"/>
</dbReference>
<dbReference type="Pfam" id="PF02894">
    <property type="entry name" value="GFO_IDH_MocA_C"/>
    <property type="match status" value="1"/>
</dbReference>
<organism evidence="3 4">
    <name type="scientific">Cordyceps fumosorosea (strain ARSEF 2679)</name>
    <name type="common">Isaria fumosorosea</name>
    <dbReference type="NCBI Taxonomy" id="1081104"/>
    <lineage>
        <taxon>Eukaryota</taxon>
        <taxon>Fungi</taxon>
        <taxon>Dikarya</taxon>
        <taxon>Ascomycota</taxon>
        <taxon>Pezizomycotina</taxon>
        <taxon>Sordariomycetes</taxon>
        <taxon>Hypocreomycetidae</taxon>
        <taxon>Hypocreales</taxon>
        <taxon>Cordycipitaceae</taxon>
        <taxon>Cordyceps</taxon>
    </lineage>
</organism>
<dbReference type="SUPFAM" id="SSF51735">
    <property type="entry name" value="NAD(P)-binding Rossmann-fold domains"/>
    <property type="match status" value="1"/>
</dbReference>
<dbReference type="SUPFAM" id="SSF55347">
    <property type="entry name" value="Glyceraldehyde-3-phosphate dehydrogenase-like, C-terminal domain"/>
    <property type="match status" value="1"/>
</dbReference>
<dbReference type="PANTHER" id="PTHR43377">
    <property type="entry name" value="BILIVERDIN REDUCTASE A"/>
    <property type="match status" value="1"/>
</dbReference>
<dbReference type="Pfam" id="PF01408">
    <property type="entry name" value="GFO_IDH_MocA"/>
    <property type="match status" value="1"/>
</dbReference>
<dbReference type="InterPro" id="IPR051450">
    <property type="entry name" value="Gfo/Idh/MocA_Oxidoreductases"/>
</dbReference>
<dbReference type="Gene3D" id="3.30.360.10">
    <property type="entry name" value="Dihydrodipicolinate Reductase, domain 2"/>
    <property type="match status" value="1"/>
</dbReference>
<dbReference type="EMBL" id="AZHB01000002">
    <property type="protein sequence ID" value="OAA72199.1"/>
    <property type="molecule type" value="Genomic_DNA"/>
</dbReference>
<dbReference type="InterPro" id="IPR000683">
    <property type="entry name" value="Gfo/Idh/MocA-like_OxRdtase_N"/>
</dbReference>
<feature type="domain" description="Gfo/Idh/MocA-like oxidoreductase N-terminal" evidence="1">
    <location>
        <begin position="17"/>
        <end position="122"/>
    </location>
</feature>
<evidence type="ECO:0000259" key="2">
    <source>
        <dbReference type="Pfam" id="PF02894"/>
    </source>
</evidence>